<feature type="transmembrane region" description="Helical" evidence="6">
    <location>
        <begin position="347"/>
        <end position="368"/>
    </location>
</feature>
<organism evidence="8 9">
    <name type="scientific">Nocardioides zeae</name>
    <dbReference type="NCBI Taxonomy" id="1457234"/>
    <lineage>
        <taxon>Bacteria</taxon>
        <taxon>Bacillati</taxon>
        <taxon>Actinomycetota</taxon>
        <taxon>Actinomycetes</taxon>
        <taxon>Propionibacteriales</taxon>
        <taxon>Nocardioidaceae</taxon>
        <taxon>Nocardioides</taxon>
    </lineage>
</organism>
<gene>
    <name evidence="8" type="ORF">QE405_000682</name>
</gene>
<feature type="transmembrane region" description="Helical" evidence="6">
    <location>
        <begin position="298"/>
        <end position="327"/>
    </location>
</feature>
<evidence type="ECO:0000256" key="3">
    <source>
        <dbReference type="ARBA" id="ARBA00022692"/>
    </source>
</evidence>
<evidence type="ECO:0000256" key="1">
    <source>
        <dbReference type="ARBA" id="ARBA00004651"/>
    </source>
</evidence>
<evidence type="ECO:0000313" key="9">
    <source>
        <dbReference type="Proteomes" id="UP001239215"/>
    </source>
</evidence>
<evidence type="ECO:0000259" key="7">
    <source>
        <dbReference type="Pfam" id="PF02687"/>
    </source>
</evidence>
<dbReference type="AlphaFoldDB" id="A0AAJ1U0T5"/>
<evidence type="ECO:0000256" key="2">
    <source>
        <dbReference type="ARBA" id="ARBA00022475"/>
    </source>
</evidence>
<evidence type="ECO:0000256" key="5">
    <source>
        <dbReference type="ARBA" id="ARBA00023136"/>
    </source>
</evidence>
<evidence type="ECO:0000256" key="6">
    <source>
        <dbReference type="SAM" id="Phobius"/>
    </source>
</evidence>
<dbReference type="InterPro" id="IPR003838">
    <property type="entry name" value="ABC3_permease_C"/>
</dbReference>
<protein>
    <recommendedName>
        <fullName evidence="7">ABC3 transporter permease C-terminal domain-containing protein</fullName>
    </recommendedName>
</protein>
<sequence>MWRRDLTSTVVLALKLAWAGRVRLVLSVILVALAMSVFLVVTQLSTIGTQGLDEAIDAESGVPGSYAVEMQTSFGLDRAQLVDAVHDALDPVSSEPIPYVVGYPDIQPECPPYDTLGRGMVRFVYNADGTPYGLPYGADVPGDTEVCLAGQAVPSTGIFVPSAAQESRWGLSLLFVAPAYEHVAALMTAEPVAYRFVVTTGRDDSEQTIRAALRQRLGDTAVRFGSSVDEATVDVARLDGGQQVRAASRGIKTIFGVVGWGVLGLGALGLLISQLIVVRDRMWLFGLGTALGARRLHVAILVAVDVVLTVVLGVAAAVLIAVLAQPVTDQVARSTFGTDADLLDPGALGRLVVGAAAVLVVASTWPVLRATSQDPLDVLEPKVS</sequence>
<name>A0AAJ1U0T5_9ACTN</name>
<dbReference type="Pfam" id="PF02687">
    <property type="entry name" value="FtsX"/>
    <property type="match status" value="1"/>
</dbReference>
<keyword evidence="5 6" id="KW-0472">Membrane</keyword>
<evidence type="ECO:0000313" key="8">
    <source>
        <dbReference type="EMBL" id="MDQ1103398.1"/>
    </source>
</evidence>
<keyword evidence="2" id="KW-1003">Cell membrane</keyword>
<comment type="subcellular location">
    <subcellularLocation>
        <location evidence="1">Cell membrane</location>
        <topology evidence="1">Multi-pass membrane protein</topology>
    </subcellularLocation>
</comment>
<dbReference type="EMBL" id="JAUTAN010000001">
    <property type="protein sequence ID" value="MDQ1103398.1"/>
    <property type="molecule type" value="Genomic_DNA"/>
</dbReference>
<proteinExistence type="predicted"/>
<comment type="caution">
    <text evidence="8">The sequence shown here is derived from an EMBL/GenBank/DDBJ whole genome shotgun (WGS) entry which is preliminary data.</text>
</comment>
<feature type="domain" description="ABC3 transporter permease C-terminal" evidence="7">
    <location>
        <begin position="257"/>
        <end position="375"/>
    </location>
</feature>
<keyword evidence="4 6" id="KW-1133">Transmembrane helix</keyword>
<evidence type="ECO:0000256" key="4">
    <source>
        <dbReference type="ARBA" id="ARBA00022989"/>
    </source>
</evidence>
<feature type="transmembrane region" description="Helical" evidence="6">
    <location>
        <begin position="254"/>
        <end position="277"/>
    </location>
</feature>
<reference evidence="8" key="1">
    <citation type="submission" date="2023-07" db="EMBL/GenBank/DDBJ databases">
        <title>Functional and genomic diversity of the sorghum phyllosphere microbiome.</title>
        <authorList>
            <person name="Shade A."/>
        </authorList>
    </citation>
    <scope>NUCLEOTIDE SEQUENCE</scope>
    <source>
        <strain evidence="8">SORGH_AS_1067</strain>
    </source>
</reference>
<dbReference type="GO" id="GO:0005886">
    <property type="term" value="C:plasma membrane"/>
    <property type="evidence" value="ECO:0007669"/>
    <property type="project" value="UniProtKB-SubCell"/>
</dbReference>
<dbReference type="Proteomes" id="UP001239215">
    <property type="component" value="Unassembled WGS sequence"/>
</dbReference>
<keyword evidence="3 6" id="KW-0812">Transmembrane</keyword>
<accession>A0AAJ1U0T5</accession>
<dbReference type="RefSeq" id="WP_307198819.1">
    <property type="nucleotide sequence ID" value="NZ_JAUTAN010000001.1"/>
</dbReference>